<dbReference type="InterPro" id="IPR025720">
    <property type="entry name" value="RibU"/>
</dbReference>
<evidence type="ECO:0000256" key="3">
    <source>
        <dbReference type="ARBA" id="ARBA00022448"/>
    </source>
</evidence>
<dbReference type="GO" id="GO:0005886">
    <property type="term" value="C:plasma membrane"/>
    <property type="evidence" value="ECO:0007669"/>
    <property type="project" value="UniProtKB-SubCell"/>
</dbReference>
<evidence type="ECO:0000256" key="1">
    <source>
        <dbReference type="ARBA" id="ARBA00004651"/>
    </source>
</evidence>
<comment type="similarity">
    <text evidence="2 8">Belongs to the prokaryotic riboflavin transporter (P-RFT) (TC 2.A.87) family.</text>
</comment>
<dbReference type="Pfam" id="PF12822">
    <property type="entry name" value="ECF_trnsprt"/>
    <property type="match status" value="1"/>
</dbReference>
<evidence type="ECO:0000256" key="2">
    <source>
        <dbReference type="ARBA" id="ARBA00005540"/>
    </source>
</evidence>
<dbReference type="PANTHER" id="PTHR38438">
    <property type="entry name" value="RIBOFLAVIN TRANSPORTER RIBU"/>
    <property type="match status" value="1"/>
</dbReference>
<evidence type="ECO:0000256" key="8">
    <source>
        <dbReference type="PIRNR" id="PIRNR037778"/>
    </source>
</evidence>
<dbReference type="AlphaFoldDB" id="A0A9D1LR93"/>
<gene>
    <name evidence="10" type="ORF">IAC59_04810</name>
</gene>
<protein>
    <recommendedName>
        <fullName evidence="8">Riboflavin transporter</fullName>
    </recommendedName>
</protein>
<reference evidence="10" key="1">
    <citation type="submission" date="2020-10" db="EMBL/GenBank/DDBJ databases">
        <authorList>
            <person name="Gilroy R."/>
        </authorList>
    </citation>
    <scope>NUCLEOTIDE SEQUENCE</scope>
    <source>
        <strain evidence="10">ChiSxjej2B14-8506</strain>
    </source>
</reference>
<keyword evidence="7 8" id="KW-0472">Membrane</keyword>
<dbReference type="PIRSF" id="PIRSF037778">
    <property type="entry name" value="UCP037778_transp_RibU"/>
    <property type="match status" value="1"/>
</dbReference>
<evidence type="ECO:0000313" key="10">
    <source>
        <dbReference type="EMBL" id="HIU46561.1"/>
    </source>
</evidence>
<evidence type="ECO:0000256" key="6">
    <source>
        <dbReference type="ARBA" id="ARBA00022989"/>
    </source>
</evidence>
<feature type="transmembrane region" description="Helical" evidence="9">
    <location>
        <begin position="120"/>
        <end position="144"/>
    </location>
</feature>
<feature type="transmembrane region" description="Helical" evidence="9">
    <location>
        <begin position="12"/>
        <end position="35"/>
    </location>
</feature>
<dbReference type="PANTHER" id="PTHR38438:SF1">
    <property type="entry name" value="RIBOFLAVIN TRANSPORTER RIBU"/>
    <property type="match status" value="1"/>
</dbReference>
<accession>A0A9D1LR93</accession>
<evidence type="ECO:0000313" key="11">
    <source>
        <dbReference type="Proteomes" id="UP000824123"/>
    </source>
</evidence>
<evidence type="ECO:0000256" key="7">
    <source>
        <dbReference type="ARBA" id="ARBA00023136"/>
    </source>
</evidence>
<proteinExistence type="inferred from homology"/>
<sequence length="208" mass="22817">MQQVDTRVRYMVRVAMLSAVSIILWMPIFEIPMFLPWLKLDFSTMPALLAGFAMGPVQGLIVLLIKALVHIPMGTTAGIGELADFLCSAALVVPSAWIYQRARVKNAARENHVSINRRSALIGMLIGVVLMVAMSVVTNQYILLPMYAKFSGMEGIIAMADNPAITSLATLFIYGVIPFNAVKGLALALVTFILYKPLSPLLHDRRGR</sequence>
<feature type="transmembrane region" description="Helical" evidence="9">
    <location>
        <begin position="47"/>
        <end position="69"/>
    </location>
</feature>
<organism evidence="10 11">
    <name type="scientific">Candidatus Fimadaptatus faecigallinarum</name>
    <dbReference type="NCBI Taxonomy" id="2840814"/>
    <lineage>
        <taxon>Bacteria</taxon>
        <taxon>Bacillati</taxon>
        <taxon>Bacillota</taxon>
        <taxon>Clostridia</taxon>
        <taxon>Eubacteriales</taxon>
        <taxon>Candidatus Fimadaptatus</taxon>
    </lineage>
</organism>
<dbReference type="GO" id="GO:0032217">
    <property type="term" value="F:riboflavin transmembrane transporter activity"/>
    <property type="evidence" value="ECO:0007669"/>
    <property type="project" value="UniProtKB-UniRule"/>
</dbReference>
<reference evidence="10" key="2">
    <citation type="journal article" date="2021" name="PeerJ">
        <title>Extensive microbial diversity within the chicken gut microbiome revealed by metagenomics and culture.</title>
        <authorList>
            <person name="Gilroy R."/>
            <person name="Ravi A."/>
            <person name="Getino M."/>
            <person name="Pursley I."/>
            <person name="Horton D.L."/>
            <person name="Alikhan N.F."/>
            <person name="Baker D."/>
            <person name="Gharbi K."/>
            <person name="Hall N."/>
            <person name="Watson M."/>
            <person name="Adriaenssens E.M."/>
            <person name="Foster-Nyarko E."/>
            <person name="Jarju S."/>
            <person name="Secka A."/>
            <person name="Antonio M."/>
            <person name="Oren A."/>
            <person name="Chaudhuri R.R."/>
            <person name="La Ragione R."/>
            <person name="Hildebrand F."/>
            <person name="Pallen M.J."/>
        </authorList>
    </citation>
    <scope>NUCLEOTIDE SEQUENCE</scope>
    <source>
        <strain evidence="10">ChiSxjej2B14-8506</strain>
    </source>
</reference>
<comment type="subcellular location">
    <subcellularLocation>
        <location evidence="1">Cell membrane</location>
        <topology evidence="1">Multi-pass membrane protein</topology>
    </subcellularLocation>
</comment>
<feature type="transmembrane region" description="Helical" evidence="9">
    <location>
        <begin position="181"/>
        <end position="198"/>
    </location>
</feature>
<name>A0A9D1LR93_9FIRM</name>
<dbReference type="Gene3D" id="1.10.1760.20">
    <property type="match status" value="1"/>
</dbReference>
<evidence type="ECO:0000256" key="5">
    <source>
        <dbReference type="ARBA" id="ARBA00022692"/>
    </source>
</evidence>
<dbReference type="Proteomes" id="UP000824123">
    <property type="component" value="Unassembled WGS sequence"/>
</dbReference>
<keyword evidence="4 8" id="KW-1003">Cell membrane</keyword>
<evidence type="ECO:0000256" key="4">
    <source>
        <dbReference type="ARBA" id="ARBA00022475"/>
    </source>
</evidence>
<dbReference type="InterPro" id="IPR024529">
    <property type="entry name" value="ECF_trnsprt_substrate-spec"/>
</dbReference>
<keyword evidence="5 9" id="KW-0812">Transmembrane</keyword>
<keyword evidence="3 8" id="KW-0813">Transport</keyword>
<keyword evidence="6 9" id="KW-1133">Transmembrane helix</keyword>
<comment type="function">
    <text evidence="8">Probably a riboflavin-binding protein that interacts with the energy-coupling factor (ECF) ABC-transporter complex.</text>
</comment>
<comment type="caution">
    <text evidence="10">The sequence shown here is derived from an EMBL/GenBank/DDBJ whole genome shotgun (WGS) entry which is preliminary data.</text>
</comment>
<dbReference type="EMBL" id="DVNK01000032">
    <property type="protein sequence ID" value="HIU46561.1"/>
    <property type="molecule type" value="Genomic_DNA"/>
</dbReference>
<evidence type="ECO:0000256" key="9">
    <source>
        <dbReference type="SAM" id="Phobius"/>
    </source>
</evidence>